<keyword evidence="1" id="KW-0479">Metal-binding</keyword>
<evidence type="ECO:0000256" key="5">
    <source>
        <dbReference type="ARBA" id="ARBA00023295"/>
    </source>
</evidence>
<dbReference type="Gene3D" id="3.30.530.20">
    <property type="match status" value="1"/>
</dbReference>
<comment type="caution">
    <text evidence="6">The sequence shown here is derived from an EMBL/GenBank/DDBJ whole genome shotgun (WGS) entry which is preliminary data.</text>
</comment>
<dbReference type="GO" id="GO:0046872">
    <property type="term" value="F:metal ion binding"/>
    <property type="evidence" value="ECO:0007669"/>
    <property type="project" value="UniProtKB-KW"/>
</dbReference>
<name>A0A812S721_9DINO</name>
<evidence type="ECO:0000256" key="1">
    <source>
        <dbReference type="ARBA" id="ARBA00022723"/>
    </source>
</evidence>
<dbReference type="PANTHER" id="PTHR42909">
    <property type="entry name" value="ZGC:136858"/>
    <property type="match status" value="1"/>
</dbReference>
<dbReference type="Gene3D" id="3.40.1790.10">
    <property type="entry name" value="Indigoidine synthase domain"/>
    <property type="match status" value="1"/>
</dbReference>
<evidence type="ECO:0000256" key="3">
    <source>
        <dbReference type="ARBA" id="ARBA00023211"/>
    </source>
</evidence>
<dbReference type="Proteomes" id="UP000604046">
    <property type="component" value="Unassembled WGS sequence"/>
</dbReference>
<dbReference type="EMBL" id="CAJNDS010002411">
    <property type="protein sequence ID" value="CAE7463870.1"/>
    <property type="molecule type" value="Genomic_DNA"/>
</dbReference>
<dbReference type="GO" id="GO:0004730">
    <property type="term" value="F:pseudouridylate synthase activity"/>
    <property type="evidence" value="ECO:0007669"/>
    <property type="project" value="InterPro"/>
</dbReference>
<dbReference type="InterPro" id="IPR022830">
    <property type="entry name" value="Indigdn_synthA-like"/>
</dbReference>
<evidence type="ECO:0000313" key="6">
    <source>
        <dbReference type="EMBL" id="CAE7463870.1"/>
    </source>
</evidence>
<dbReference type="GO" id="GO:0005737">
    <property type="term" value="C:cytoplasm"/>
    <property type="evidence" value="ECO:0007669"/>
    <property type="project" value="TreeGrafter"/>
</dbReference>
<dbReference type="OrthoDB" id="198885at2759"/>
<dbReference type="InterPro" id="IPR023393">
    <property type="entry name" value="START-like_dom_sf"/>
</dbReference>
<evidence type="ECO:0000313" key="7">
    <source>
        <dbReference type="Proteomes" id="UP000604046"/>
    </source>
</evidence>
<accession>A0A812S721</accession>
<organism evidence="6 7">
    <name type="scientific">Symbiodinium natans</name>
    <dbReference type="NCBI Taxonomy" id="878477"/>
    <lineage>
        <taxon>Eukaryota</taxon>
        <taxon>Sar</taxon>
        <taxon>Alveolata</taxon>
        <taxon>Dinophyceae</taxon>
        <taxon>Suessiales</taxon>
        <taxon>Symbiodiniaceae</taxon>
        <taxon>Symbiodinium</taxon>
    </lineage>
</organism>
<reference evidence="6" key="1">
    <citation type="submission" date="2021-02" db="EMBL/GenBank/DDBJ databases">
        <authorList>
            <person name="Dougan E. K."/>
            <person name="Rhodes N."/>
            <person name="Thang M."/>
            <person name="Chan C."/>
        </authorList>
    </citation>
    <scope>NUCLEOTIDE SEQUENCE</scope>
</reference>
<proteinExistence type="inferred from homology"/>
<protein>
    <submittedName>
        <fullName evidence="6">PsuG protein</fullName>
    </submittedName>
</protein>
<sequence length="534" mass="57157">MNGVDHAIHLDEEESHRLSGLANEALNDALSHLDRFSSGHGSNGWTECGSDGDVRLFSQNVGASLPMFLGQLTADSQCSVADLTAVLLSDACRRFWDPSYLASHLLGTCGENNRCAVLCTEQKGSPVSGEAMWTHVCTARHVSREHGERITYAATSVPGDFRRKHQGTLAAWGDKKELITKMWAMDVLRTTDQVSDFQQLTPVGAECGNERRPNISTWNWQVWKGGMMSWFALRFDNDLAFGALPTNAPVAEAYPCLAEDQDGGESAAISAVLRDRGVVPATIGILKGRVHVGMNADQLEALAKLGLECRKVSRRDIAAVLAKRQDGATTVSSTMVFASKAGIPIFVTGGIGGVHRGADATWDVSADLTELGRTPVCVVCAGAKSILDLPRTLEFLETQGVCVAGYRTSDFPAFFTPRSGLPTSCSVDGPEEAARVLAEQLQMSLGSGMVLAVPVPESLAAEGAKVEEATRTAVEESAKLDVRGNEVTPFLLKRINELTGGESLRSNIALVKHNAEVGAAVALELARLRRASRL</sequence>
<keyword evidence="5" id="KW-0326">Glycosidase</keyword>
<dbReference type="SUPFAM" id="SSF110581">
    <property type="entry name" value="Indigoidine synthase A-like"/>
    <property type="match status" value="1"/>
</dbReference>
<dbReference type="GO" id="GO:0016798">
    <property type="term" value="F:hydrolase activity, acting on glycosyl bonds"/>
    <property type="evidence" value="ECO:0007669"/>
    <property type="project" value="UniProtKB-KW"/>
</dbReference>
<gene>
    <name evidence="6" type="primary">psuG</name>
    <name evidence="6" type="ORF">SNAT2548_LOCUS25871</name>
</gene>
<keyword evidence="7" id="KW-1185">Reference proteome</keyword>
<dbReference type="InterPro" id="IPR007342">
    <property type="entry name" value="PsuG"/>
</dbReference>
<evidence type="ECO:0000256" key="2">
    <source>
        <dbReference type="ARBA" id="ARBA00022801"/>
    </source>
</evidence>
<dbReference type="Pfam" id="PF04227">
    <property type="entry name" value="Indigoidine_A"/>
    <property type="match status" value="1"/>
</dbReference>
<keyword evidence="3" id="KW-0464">Manganese</keyword>
<dbReference type="AlphaFoldDB" id="A0A812S721"/>
<dbReference type="SUPFAM" id="SSF55961">
    <property type="entry name" value="Bet v1-like"/>
    <property type="match status" value="1"/>
</dbReference>
<dbReference type="PANTHER" id="PTHR42909:SF1">
    <property type="entry name" value="CARBOHYDRATE KINASE PFKB DOMAIN-CONTAINING PROTEIN"/>
    <property type="match status" value="1"/>
</dbReference>
<keyword evidence="4" id="KW-0456">Lyase</keyword>
<evidence type="ECO:0000256" key="4">
    <source>
        <dbReference type="ARBA" id="ARBA00023239"/>
    </source>
</evidence>
<dbReference type="HAMAP" id="MF_01876">
    <property type="entry name" value="PsiMP_glycosidase"/>
    <property type="match status" value="1"/>
</dbReference>
<keyword evidence="2" id="KW-0378">Hydrolase</keyword>